<accession>A0ABQ8MQW4</accession>
<feature type="region of interest" description="Disordered" evidence="1">
    <location>
        <begin position="71"/>
        <end position="123"/>
    </location>
</feature>
<dbReference type="Gene3D" id="3.10.10.10">
    <property type="entry name" value="HIV Type 1 Reverse Transcriptase, subunit A, domain 1"/>
    <property type="match status" value="1"/>
</dbReference>
<organism evidence="2 3">
    <name type="scientific">Labeo rohita</name>
    <name type="common">Indian major carp</name>
    <name type="synonym">Cyprinus rohita</name>
    <dbReference type="NCBI Taxonomy" id="84645"/>
    <lineage>
        <taxon>Eukaryota</taxon>
        <taxon>Metazoa</taxon>
        <taxon>Chordata</taxon>
        <taxon>Craniata</taxon>
        <taxon>Vertebrata</taxon>
        <taxon>Euteleostomi</taxon>
        <taxon>Actinopterygii</taxon>
        <taxon>Neopterygii</taxon>
        <taxon>Teleostei</taxon>
        <taxon>Ostariophysi</taxon>
        <taxon>Cypriniformes</taxon>
        <taxon>Cyprinidae</taxon>
        <taxon>Labeoninae</taxon>
        <taxon>Labeonini</taxon>
        <taxon>Labeo</taxon>
    </lineage>
</organism>
<evidence type="ECO:0000256" key="1">
    <source>
        <dbReference type="SAM" id="MobiDB-lite"/>
    </source>
</evidence>
<dbReference type="EMBL" id="JACTAM010000004">
    <property type="protein sequence ID" value="KAI2665226.1"/>
    <property type="molecule type" value="Genomic_DNA"/>
</dbReference>
<gene>
    <name evidence="2" type="ORF">H4Q32_021449</name>
</gene>
<feature type="region of interest" description="Disordered" evidence="1">
    <location>
        <begin position="1"/>
        <end position="20"/>
    </location>
</feature>
<sequence length="539" mass="58916">MSGEKSKGKNGESRSRPHCELLALRTLHSRKALFEEGAFPSIPQGAGPAAAKAEWLLHSWGSQLDLLEEMETGEPLSPSSPARSTDRSVGSEARSAATSPHGTGSSIHLSSSEEVDVKSPVEEPFPQSLQYEELLEVVTRTVSNLNIDWPAEEKAEPQRSKLDERLLRSNIVRLGERGYKAMPRVEQTLSPSAASSLKAPSLPSKPLCTTSALVGKGTAEGSPYQGGAGCTALHCVRLLPQLVRQSPAGSPLQDFELTFQPTPEASLEQLVPLVDYLATWKLLPNVSAWVLRTVEKGYSIQFGAPPPSFNGVFSTLVGPKQALVMEQEVETLLRKEAIEVVPPQDRESRFYSRYFIVPKKDGGLRPILDLRRLNQSVMRMKFRMLTVKQEDPEVCFQGRSIPVSGSSVRALDPCVVPGQTPLVESRSCSWASEHRSRRPVETRADAWGMDASPQDESLPRQGQSSLSSPILAGLSMVLGPDFSPRRFSIFLPRPWVWNVEAVGVAPEGAQLIASRLSTEVVETILQSRAPSAKKLYALK</sequence>
<dbReference type="InterPro" id="IPR043502">
    <property type="entry name" value="DNA/RNA_pol_sf"/>
</dbReference>
<protein>
    <submittedName>
        <fullName evidence="2">Exocyst complex protein exo70</fullName>
    </submittedName>
</protein>
<evidence type="ECO:0000313" key="2">
    <source>
        <dbReference type="EMBL" id="KAI2665226.1"/>
    </source>
</evidence>
<name>A0ABQ8MQW4_LABRO</name>
<feature type="compositionally biased region" description="Polar residues" evidence="1">
    <location>
        <begin position="96"/>
        <end position="112"/>
    </location>
</feature>
<feature type="compositionally biased region" description="Basic and acidic residues" evidence="1">
    <location>
        <begin position="1"/>
        <end position="19"/>
    </location>
</feature>
<comment type="caution">
    <text evidence="2">The sequence shown here is derived from an EMBL/GenBank/DDBJ whole genome shotgun (WGS) entry which is preliminary data.</text>
</comment>
<evidence type="ECO:0000313" key="3">
    <source>
        <dbReference type="Proteomes" id="UP000830375"/>
    </source>
</evidence>
<dbReference type="Proteomes" id="UP000830375">
    <property type="component" value="Unassembled WGS sequence"/>
</dbReference>
<dbReference type="SUPFAM" id="SSF56672">
    <property type="entry name" value="DNA/RNA polymerases"/>
    <property type="match status" value="1"/>
</dbReference>
<proteinExistence type="predicted"/>
<feature type="region of interest" description="Disordered" evidence="1">
    <location>
        <begin position="441"/>
        <end position="465"/>
    </location>
</feature>
<keyword evidence="3" id="KW-1185">Reference proteome</keyword>
<reference evidence="2 3" key="1">
    <citation type="submission" date="2022-01" db="EMBL/GenBank/DDBJ databases">
        <title>A high-quality chromosome-level genome assembly of rohu carp, Labeo rohita.</title>
        <authorList>
            <person name="Arick M.A. II"/>
            <person name="Hsu C.-Y."/>
            <person name="Magbanua Z."/>
            <person name="Pechanova O."/>
            <person name="Grover C."/>
            <person name="Miller E."/>
            <person name="Thrash A."/>
            <person name="Ezzel L."/>
            <person name="Alam S."/>
            <person name="Benzie J."/>
            <person name="Hamilton M."/>
            <person name="Karsi A."/>
            <person name="Lawrence M.L."/>
            <person name="Peterson D.G."/>
        </authorList>
    </citation>
    <scope>NUCLEOTIDE SEQUENCE [LARGE SCALE GENOMIC DNA]</scope>
    <source>
        <strain evidence="3">BAU-BD-2019</strain>
        <tissue evidence="2">Blood</tissue>
    </source>
</reference>